<dbReference type="OrthoDB" id="75738at2759"/>
<dbReference type="KEGG" id="tnl:113492220"/>
<keyword evidence="5" id="KW-1185">Reference proteome</keyword>
<gene>
    <name evidence="6 7" type="primary">LOC113492220</name>
</gene>
<dbReference type="PANTHER" id="PTHR13463:SF3">
    <property type="entry name" value="PROTEIN C10"/>
    <property type="match status" value="1"/>
</dbReference>
<dbReference type="GO" id="GO:0005737">
    <property type="term" value="C:cytoplasm"/>
    <property type="evidence" value="ECO:0007669"/>
    <property type="project" value="UniProtKB-SubCell"/>
</dbReference>
<organism evidence="5 6">
    <name type="scientific">Trichoplusia ni</name>
    <name type="common">Cabbage looper</name>
    <dbReference type="NCBI Taxonomy" id="7111"/>
    <lineage>
        <taxon>Eukaryota</taxon>
        <taxon>Metazoa</taxon>
        <taxon>Ecdysozoa</taxon>
        <taxon>Arthropoda</taxon>
        <taxon>Hexapoda</taxon>
        <taxon>Insecta</taxon>
        <taxon>Pterygota</taxon>
        <taxon>Neoptera</taxon>
        <taxon>Endopterygota</taxon>
        <taxon>Lepidoptera</taxon>
        <taxon>Glossata</taxon>
        <taxon>Ditrysia</taxon>
        <taxon>Noctuoidea</taxon>
        <taxon>Noctuidae</taxon>
        <taxon>Plusiinae</taxon>
        <taxon>Trichoplusia</taxon>
    </lineage>
</organism>
<accession>A0A7E5VAT1</accession>
<evidence type="ECO:0000313" key="5">
    <source>
        <dbReference type="Proteomes" id="UP000322000"/>
    </source>
</evidence>
<dbReference type="GeneID" id="113492220"/>
<dbReference type="RefSeq" id="XP_026725391.1">
    <property type="nucleotide sequence ID" value="XM_026869590.1"/>
</dbReference>
<protein>
    <recommendedName>
        <fullName evidence="3">Protein C10</fullName>
    </recommendedName>
</protein>
<dbReference type="AlphaFoldDB" id="A0A7E5VAT1"/>
<dbReference type="InterPro" id="IPR026317">
    <property type="entry name" value="P_C10"/>
</dbReference>
<proteinExistence type="inferred from homology"/>
<dbReference type="RefSeq" id="XP_026725392.1">
    <property type="nucleotide sequence ID" value="XM_026869591.1"/>
</dbReference>
<evidence type="ECO:0000256" key="4">
    <source>
        <dbReference type="ARBA" id="ARBA00022490"/>
    </source>
</evidence>
<dbReference type="GO" id="GO:0009791">
    <property type="term" value="P:post-embryonic development"/>
    <property type="evidence" value="ECO:0007669"/>
    <property type="project" value="TreeGrafter"/>
</dbReference>
<reference evidence="6 7" key="1">
    <citation type="submission" date="2025-04" db="UniProtKB">
        <authorList>
            <consortium name="RefSeq"/>
        </authorList>
    </citation>
    <scope>IDENTIFICATION</scope>
</reference>
<evidence type="ECO:0000313" key="6">
    <source>
        <dbReference type="RefSeq" id="XP_026725391.1"/>
    </source>
</evidence>
<keyword evidence="4" id="KW-0963">Cytoplasm</keyword>
<comment type="subcellular location">
    <subcellularLocation>
        <location evidence="1">Cytoplasm</location>
    </subcellularLocation>
</comment>
<evidence type="ECO:0000256" key="1">
    <source>
        <dbReference type="ARBA" id="ARBA00004496"/>
    </source>
</evidence>
<evidence type="ECO:0000256" key="2">
    <source>
        <dbReference type="ARBA" id="ARBA00007083"/>
    </source>
</evidence>
<sequence length="133" mass="14990">MGFIATYGLLNTPRALRMNTPASVPVEKMRQILTEVIDIIESPQYASKLDEAKEAAGNEMLKMMQMVFPAIIQIEIEVIKRHGFSSAREGIVHFTQMVRQMETQDSEIARLHAQIRSHYMPPVSISSTVDTSL</sequence>
<dbReference type="PANTHER" id="PTHR13463">
    <property type="entry name" value="PROTEIN C10"/>
    <property type="match status" value="1"/>
</dbReference>
<name>A0A7E5VAT1_TRINI</name>
<evidence type="ECO:0000313" key="7">
    <source>
        <dbReference type="RefSeq" id="XP_026725392.1"/>
    </source>
</evidence>
<dbReference type="Pfam" id="PF14974">
    <property type="entry name" value="P_C10"/>
    <property type="match status" value="1"/>
</dbReference>
<comment type="similarity">
    <text evidence="2">Belongs to the UPF0456 family.</text>
</comment>
<dbReference type="Proteomes" id="UP000322000">
    <property type="component" value="Chromosome 3"/>
</dbReference>
<evidence type="ECO:0000256" key="3">
    <source>
        <dbReference type="ARBA" id="ARBA00020502"/>
    </source>
</evidence>